<dbReference type="Proteomes" id="UP000649955">
    <property type="component" value="Unassembled WGS sequence"/>
</dbReference>
<accession>A0ABQ3KUC5</accession>
<dbReference type="SUPFAM" id="SSF52777">
    <property type="entry name" value="CoA-dependent acyltransferases"/>
    <property type="match status" value="2"/>
</dbReference>
<dbReference type="RefSeq" id="WP_191316340.1">
    <property type="nucleotide sequence ID" value="NZ_BNAW01000058.1"/>
</dbReference>
<dbReference type="InterPro" id="IPR001242">
    <property type="entry name" value="Condensation_dom"/>
</dbReference>
<evidence type="ECO:0000313" key="2">
    <source>
        <dbReference type="EMBL" id="GHG43996.1"/>
    </source>
</evidence>
<protein>
    <recommendedName>
        <fullName evidence="1">Condensation domain-containing protein</fullName>
    </recommendedName>
</protein>
<organism evidence="2 3">
    <name type="scientific">Amycolatopsis bullii</name>
    <dbReference type="NCBI Taxonomy" id="941987"/>
    <lineage>
        <taxon>Bacteria</taxon>
        <taxon>Bacillati</taxon>
        <taxon>Actinomycetota</taxon>
        <taxon>Actinomycetes</taxon>
        <taxon>Pseudonocardiales</taxon>
        <taxon>Pseudonocardiaceae</taxon>
        <taxon>Amycolatopsis</taxon>
    </lineage>
</organism>
<evidence type="ECO:0000259" key="1">
    <source>
        <dbReference type="Pfam" id="PF00668"/>
    </source>
</evidence>
<proteinExistence type="predicted"/>
<comment type="caution">
    <text evidence="2">The sequence shown here is derived from an EMBL/GenBank/DDBJ whole genome shotgun (WGS) entry which is preliminary data.</text>
</comment>
<evidence type="ECO:0000313" key="3">
    <source>
        <dbReference type="Proteomes" id="UP000649955"/>
    </source>
</evidence>
<dbReference type="PANTHER" id="PTHR45527">
    <property type="entry name" value="NONRIBOSOMAL PEPTIDE SYNTHETASE"/>
    <property type="match status" value="1"/>
</dbReference>
<feature type="domain" description="Condensation" evidence="1">
    <location>
        <begin position="42"/>
        <end position="333"/>
    </location>
</feature>
<dbReference type="EMBL" id="BNAW01000058">
    <property type="protein sequence ID" value="GHG43996.1"/>
    <property type="molecule type" value="Genomic_DNA"/>
</dbReference>
<dbReference type="InterPro" id="IPR023213">
    <property type="entry name" value="CAT-like_dom_sf"/>
</dbReference>
<keyword evidence="3" id="KW-1185">Reference proteome</keyword>
<dbReference type="Pfam" id="PF00668">
    <property type="entry name" value="Condensation"/>
    <property type="match status" value="1"/>
</dbReference>
<reference evidence="3" key="1">
    <citation type="journal article" date="2019" name="Int. J. Syst. Evol. Microbiol.">
        <title>The Global Catalogue of Microorganisms (GCM) 10K type strain sequencing project: providing services to taxonomists for standard genome sequencing and annotation.</title>
        <authorList>
            <consortium name="The Broad Institute Genomics Platform"/>
            <consortium name="The Broad Institute Genome Sequencing Center for Infectious Disease"/>
            <person name="Wu L."/>
            <person name="Ma J."/>
        </authorList>
    </citation>
    <scope>NUCLEOTIDE SEQUENCE [LARGE SCALE GENOMIC DNA]</scope>
    <source>
        <strain evidence="3">CGMCC 4.7680</strain>
    </source>
</reference>
<dbReference type="PANTHER" id="PTHR45527:SF1">
    <property type="entry name" value="FATTY ACID SYNTHASE"/>
    <property type="match status" value="1"/>
</dbReference>
<name>A0ABQ3KUC5_9PSEU</name>
<dbReference type="Gene3D" id="3.30.559.10">
    <property type="entry name" value="Chloramphenicol acetyltransferase-like domain"/>
    <property type="match status" value="1"/>
</dbReference>
<gene>
    <name evidence="2" type="ORF">GCM10017567_77880</name>
</gene>
<sequence length="525" mass="57117">MAKSANLCWGQHHHLLRYLRVPAPSRHEAHIGTSYPLPAGCTVAAVRTALTHLVRRHEVLRTVYDLTGTAADGHAWPRQLVQPPSPQPVVEATTEDAVDVIARLTRTPFDLAREWPLRACVVTAGGRLVRLHLVFNHLAFDDVALDRIAAELDELLAARTEGRPAVLDPVEHQPVDLARFEESRTEADLEPALGHWREVVRKLPADVFSKRRNASGAAHSASFTVPSLLSASRAIAAREHVWPSAVHLAAYAVTLAAYTGQTLVAHRMYTSQRDASGIGGTVTCLSYPTPVVADLGGDPRFSAVVKESATRVSQAMTHAHVPYDRVYELVAEKGVRVAAELNFLDNAPRSCRTRRDRYAVNAAPADWARAGSDSYLRIYEWADGITLALQALDAVMDADAVEHFLRGYARLVEAHRDPGTDLRVSEAAALIGFAPPEPRRTRSEAEPERTGTAPAERVLVDVVAEVNGLGEVDPARSYLGAGGRVLRLPRVVEALHERGWSAGLVPFTTARPLSALAHELVPARG</sequence>
<dbReference type="Gene3D" id="3.30.559.30">
    <property type="entry name" value="Nonribosomal peptide synthetase, condensation domain"/>
    <property type="match status" value="1"/>
</dbReference>